<evidence type="ECO:0000259" key="7">
    <source>
        <dbReference type="Pfam" id="PF00135"/>
    </source>
</evidence>
<evidence type="ECO:0000256" key="6">
    <source>
        <dbReference type="RuleBase" id="RU361235"/>
    </source>
</evidence>
<evidence type="ECO:0000256" key="3">
    <source>
        <dbReference type="ARBA" id="ARBA00022801"/>
    </source>
</evidence>
<dbReference type="Proteomes" id="UP001153321">
    <property type="component" value="Chromosome 13"/>
</dbReference>
<evidence type="ECO:0000256" key="4">
    <source>
        <dbReference type="ARBA" id="ARBA00023157"/>
    </source>
</evidence>
<accession>A0A9P0HXH4</accession>
<keyword evidence="9" id="KW-1185">Reference proteome</keyword>
<evidence type="ECO:0000256" key="5">
    <source>
        <dbReference type="ARBA" id="ARBA00023180"/>
    </source>
</evidence>
<keyword evidence="2" id="KW-0719">Serine esterase</keyword>
<protein>
    <recommendedName>
        <fullName evidence="6">Carboxylic ester hydrolase</fullName>
        <ecNumber evidence="6">3.1.1.-</ecNumber>
    </recommendedName>
</protein>
<sequence>MVQVIVTEGVLEGERVDNHYGGSFYSFKGIPYAQPPLGNLRFKAPQPPLPWKGIRSAKEFGSICYQKDFESQTKTTGSEDCLFLNVYTPELKPQNPLPVMFFIHGGGFYSGSGNDDMYGPEFLIRQGVILVTINYRLEVLGFLCLDTEEVPGNAGMKDQVAALQWVNKNISNFGGDPNNITIFGESAGGASVGYHLVSPLTKGLFQRAICQSGITTCWWAKVFEPRLRALALARQLGYNAEKDGEDLYEFFKSQPVEKLAGVKVPLFYSEQHRASFELYFGIVSEKQFGNNEYFFHGNIFDYLKNGIHEGVQVITGYTADDGVLLHVFDKDGKMLEQANELDTFFTPRHIALNCSLKEQIEAGHKIKKFLMCNEDIDTDCERLSRFQTTEMFLYGIIKWMKICSQRNKTYLYKFTCKSERNAAVRLMGLEAVTQGKEVACHLDDLFYIFNSKILDAKVDMDSKTFQMIDNVTKLWTNFAKYGNPTPDDSLGVKWNPYTLDKEEYLDIGNDLQTGSAPDRDEFLFWESIFKEFTPEYVDKVY</sequence>
<evidence type="ECO:0000313" key="8">
    <source>
        <dbReference type="EMBL" id="CAH1636329.1"/>
    </source>
</evidence>
<dbReference type="PROSITE" id="PS00941">
    <property type="entry name" value="CARBOXYLESTERASE_B_2"/>
    <property type="match status" value="1"/>
</dbReference>
<evidence type="ECO:0000256" key="1">
    <source>
        <dbReference type="ARBA" id="ARBA00005964"/>
    </source>
</evidence>
<name>A0A9P0HXH4_SPOLI</name>
<dbReference type="Pfam" id="PF00135">
    <property type="entry name" value="COesterase"/>
    <property type="match status" value="1"/>
</dbReference>
<proteinExistence type="inferred from homology"/>
<evidence type="ECO:0000256" key="2">
    <source>
        <dbReference type="ARBA" id="ARBA00022487"/>
    </source>
</evidence>
<dbReference type="InterPro" id="IPR002018">
    <property type="entry name" value="CarbesteraseB"/>
</dbReference>
<keyword evidence="5" id="KW-0325">Glycoprotein</keyword>
<comment type="similarity">
    <text evidence="1 6">Belongs to the type-B carboxylesterase/lipase family.</text>
</comment>
<gene>
    <name evidence="8" type="ORF">SPLIT_LOCUS1691</name>
</gene>
<dbReference type="PANTHER" id="PTHR11559">
    <property type="entry name" value="CARBOXYLESTERASE"/>
    <property type="match status" value="1"/>
</dbReference>
<dbReference type="SUPFAM" id="SSF53474">
    <property type="entry name" value="alpha/beta-Hydrolases"/>
    <property type="match status" value="1"/>
</dbReference>
<dbReference type="EMBL" id="LR824544">
    <property type="protein sequence ID" value="CAH1636329.1"/>
    <property type="molecule type" value="Genomic_DNA"/>
</dbReference>
<dbReference type="Gene3D" id="3.40.50.1820">
    <property type="entry name" value="alpha/beta hydrolase"/>
    <property type="match status" value="1"/>
</dbReference>
<dbReference type="PROSITE" id="PS00122">
    <property type="entry name" value="CARBOXYLESTERASE_B_1"/>
    <property type="match status" value="1"/>
</dbReference>
<keyword evidence="3 6" id="KW-0378">Hydrolase</keyword>
<dbReference type="InterPro" id="IPR050309">
    <property type="entry name" value="Type-B_Carboxylest/Lipase"/>
</dbReference>
<dbReference type="InterPro" id="IPR029058">
    <property type="entry name" value="AB_hydrolase_fold"/>
</dbReference>
<dbReference type="InterPro" id="IPR019826">
    <property type="entry name" value="Carboxylesterase_B_AS"/>
</dbReference>
<dbReference type="EC" id="3.1.1.-" evidence="6"/>
<dbReference type="InterPro" id="IPR019819">
    <property type="entry name" value="Carboxylesterase_B_CS"/>
</dbReference>
<organism evidence="8 9">
    <name type="scientific">Spodoptera littoralis</name>
    <name type="common">Egyptian cotton leafworm</name>
    <dbReference type="NCBI Taxonomy" id="7109"/>
    <lineage>
        <taxon>Eukaryota</taxon>
        <taxon>Metazoa</taxon>
        <taxon>Ecdysozoa</taxon>
        <taxon>Arthropoda</taxon>
        <taxon>Hexapoda</taxon>
        <taxon>Insecta</taxon>
        <taxon>Pterygota</taxon>
        <taxon>Neoptera</taxon>
        <taxon>Endopterygota</taxon>
        <taxon>Lepidoptera</taxon>
        <taxon>Glossata</taxon>
        <taxon>Ditrysia</taxon>
        <taxon>Noctuoidea</taxon>
        <taxon>Noctuidae</taxon>
        <taxon>Amphipyrinae</taxon>
        <taxon>Spodoptera</taxon>
    </lineage>
</organism>
<keyword evidence="4" id="KW-1015">Disulfide bond</keyword>
<reference evidence="8" key="1">
    <citation type="submission" date="2022-02" db="EMBL/GenBank/DDBJ databases">
        <authorList>
            <person name="King R."/>
        </authorList>
    </citation>
    <scope>NUCLEOTIDE SEQUENCE</scope>
</reference>
<evidence type="ECO:0000313" key="9">
    <source>
        <dbReference type="Proteomes" id="UP001153321"/>
    </source>
</evidence>
<dbReference type="AlphaFoldDB" id="A0A9P0HXH4"/>
<dbReference type="GO" id="GO:0052689">
    <property type="term" value="F:carboxylic ester hydrolase activity"/>
    <property type="evidence" value="ECO:0007669"/>
    <property type="project" value="UniProtKB-KW"/>
</dbReference>
<feature type="domain" description="Carboxylesterase type B" evidence="7">
    <location>
        <begin position="4"/>
        <end position="524"/>
    </location>
</feature>